<sequence length="275" mass="30446">MNRRTPGAYLLLLILCVVALFPIYWMVKTSLTPEGSVYRTPPSVLIQSGDLELGRYQRIWHESPVGRWLLNTMLVGIVTSLLCILVSVPAAYALSRFRFRWGIVAGYSLLVTRMMPLTLLIIPMYMIFARVGLLNKLFSIIIADLAYILPFSVWILKGFFDGIPAAVDESAEIDGCSTLRILHSIILPLSLPGIGAAVLYSFVRVWSEFLFVSTFMTSPENFTVTVGAQLYAGSLRVSWGDIMAVTTLGSLPMVALFLYLEKYFVSGLAAGAVKE</sequence>
<accession>A0ABZ1BMP6</accession>
<evidence type="ECO:0000256" key="6">
    <source>
        <dbReference type="ARBA" id="ARBA00023136"/>
    </source>
</evidence>
<evidence type="ECO:0000313" key="9">
    <source>
        <dbReference type="EMBL" id="WRP13768.1"/>
    </source>
</evidence>
<dbReference type="EMBL" id="CP141614">
    <property type="protein sequence ID" value="WRP13768.1"/>
    <property type="molecule type" value="Genomic_DNA"/>
</dbReference>
<dbReference type="Proteomes" id="UP001333102">
    <property type="component" value="Chromosome"/>
</dbReference>
<dbReference type="PANTHER" id="PTHR32243">
    <property type="entry name" value="MALTOSE TRANSPORT SYSTEM PERMEASE-RELATED"/>
    <property type="match status" value="1"/>
</dbReference>
<evidence type="ECO:0000256" key="5">
    <source>
        <dbReference type="ARBA" id="ARBA00022989"/>
    </source>
</evidence>
<dbReference type="PANTHER" id="PTHR32243:SF18">
    <property type="entry name" value="INNER MEMBRANE ABC TRANSPORTER PERMEASE PROTEIN YCJP"/>
    <property type="match status" value="1"/>
</dbReference>
<feature type="transmembrane region" description="Helical" evidence="7">
    <location>
        <begin position="140"/>
        <end position="160"/>
    </location>
</feature>
<keyword evidence="10" id="KW-1185">Reference proteome</keyword>
<keyword evidence="5 7" id="KW-1133">Transmembrane helix</keyword>
<feature type="transmembrane region" description="Helical" evidence="7">
    <location>
        <begin position="7"/>
        <end position="27"/>
    </location>
</feature>
<dbReference type="RefSeq" id="WP_324668015.1">
    <property type="nucleotide sequence ID" value="NZ_CP141614.1"/>
</dbReference>
<dbReference type="PROSITE" id="PS50928">
    <property type="entry name" value="ABC_TM1"/>
    <property type="match status" value="1"/>
</dbReference>
<feature type="transmembrane region" description="Helical" evidence="7">
    <location>
        <begin position="242"/>
        <end position="260"/>
    </location>
</feature>
<dbReference type="CDD" id="cd06261">
    <property type="entry name" value="TM_PBP2"/>
    <property type="match status" value="1"/>
</dbReference>
<comment type="subcellular location">
    <subcellularLocation>
        <location evidence="1 7">Cell membrane</location>
        <topology evidence="1 7">Multi-pass membrane protein</topology>
    </subcellularLocation>
</comment>
<evidence type="ECO:0000256" key="4">
    <source>
        <dbReference type="ARBA" id="ARBA00022692"/>
    </source>
</evidence>
<name>A0ABZ1BMP6_9FIRM</name>
<comment type="similarity">
    <text evidence="7">Belongs to the binding-protein-dependent transport system permease family.</text>
</comment>
<feature type="domain" description="ABC transmembrane type-1" evidence="8">
    <location>
        <begin position="69"/>
        <end position="260"/>
    </location>
</feature>
<reference evidence="10" key="1">
    <citation type="submission" date="2023-12" db="EMBL/GenBank/DDBJ databases">
        <title>Novel isolates from deep terrestrial aquifers shed light on the physiology and ecology of the class Limnochordia.</title>
        <authorList>
            <person name="Karnachuk O.V."/>
            <person name="Lukina A.P."/>
            <person name="Avakyan M.R."/>
            <person name="Kadnikov V."/>
            <person name="Begmatov S."/>
            <person name="Beletsky A.V."/>
            <person name="Mardanov A.V."/>
            <person name="Ravin N.V."/>
        </authorList>
    </citation>
    <scope>NUCLEOTIDE SEQUENCE [LARGE SCALE GENOMIC DNA]</scope>
    <source>
        <strain evidence="10">LN</strain>
    </source>
</reference>
<keyword evidence="6 7" id="KW-0472">Membrane</keyword>
<dbReference type="InterPro" id="IPR035906">
    <property type="entry name" value="MetI-like_sf"/>
</dbReference>
<feature type="transmembrane region" description="Helical" evidence="7">
    <location>
        <begin position="104"/>
        <end position="128"/>
    </location>
</feature>
<evidence type="ECO:0000256" key="1">
    <source>
        <dbReference type="ARBA" id="ARBA00004651"/>
    </source>
</evidence>
<keyword evidence="4 7" id="KW-0812">Transmembrane</keyword>
<evidence type="ECO:0000256" key="3">
    <source>
        <dbReference type="ARBA" id="ARBA00022475"/>
    </source>
</evidence>
<evidence type="ECO:0000313" key="10">
    <source>
        <dbReference type="Proteomes" id="UP001333102"/>
    </source>
</evidence>
<dbReference type="Pfam" id="PF00528">
    <property type="entry name" value="BPD_transp_1"/>
    <property type="match status" value="1"/>
</dbReference>
<evidence type="ECO:0000256" key="2">
    <source>
        <dbReference type="ARBA" id="ARBA00022448"/>
    </source>
</evidence>
<evidence type="ECO:0000256" key="7">
    <source>
        <dbReference type="RuleBase" id="RU363032"/>
    </source>
</evidence>
<dbReference type="InterPro" id="IPR000515">
    <property type="entry name" value="MetI-like"/>
</dbReference>
<feature type="transmembrane region" description="Helical" evidence="7">
    <location>
        <begin position="68"/>
        <end position="92"/>
    </location>
</feature>
<proteinExistence type="inferred from homology"/>
<dbReference type="SUPFAM" id="SSF161098">
    <property type="entry name" value="MetI-like"/>
    <property type="match status" value="1"/>
</dbReference>
<keyword evidence="2 7" id="KW-0813">Transport</keyword>
<organism evidence="9 10">
    <name type="scientific">Geochorda subterranea</name>
    <dbReference type="NCBI Taxonomy" id="3109564"/>
    <lineage>
        <taxon>Bacteria</taxon>
        <taxon>Bacillati</taxon>
        <taxon>Bacillota</taxon>
        <taxon>Limnochordia</taxon>
        <taxon>Limnochordales</taxon>
        <taxon>Geochordaceae</taxon>
        <taxon>Geochorda</taxon>
    </lineage>
</organism>
<gene>
    <name evidence="9" type="ORF">VLY81_10000</name>
</gene>
<feature type="transmembrane region" description="Helical" evidence="7">
    <location>
        <begin position="181"/>
        <end position="203"/>
    </location>
</feature>
<dbReference type="Gene3D" id="1.10.3720.10">
    <property type="entry name" value="MetI-like"/>
    <property type="match status" value="1"/>
</dbReference>
<evidence type="ECO:0000259" key="8">
    <source>
        <dbReference type="PROSITE" id="PS50928"/>
    </source>
</evidence>
<protein>
    <submittedName>
        <fullName evidence="9">Carbohydrate ABC transporter permease</fullName>
    </submittedName>
</protein>
<dbReference type="InterPro" id="IPR050901">
    <property type="entry name" value="BP-dep_ABC_trans_perm"/>
</dbReference>
<keyword evidence="3" id="KW-1003">Cell membrane</keyword>